<keyword evidence="2" id="KW-1185">Reference proteome</keyword>
<protein>
    <submittedName>
        <fullName evidence="1">Uncharacterized protein</fullName>
    </submittedName>
</protein>
<dbReference type="EMBL" id="BLXT01007646">
    <property type="protein sequence ID" value="GFO40928.1"/>
    <property type="molecule type" value="Genomic_DNA"/>
</dbReference>
<organism evidence="1 2">
    <name type="scientific">Plakobranchus ocellatus</name>
    <dbReference type="NCBI Taxonomy" id="259542"/>
    <lineage>
        <taxon>Eukaryota</taxon>
        <taxon>Metazoa</taxon>
        <taxon>Spiralia</taxon>
        <taxon>Lophotrochozoa</taxon>
        <taxon>Mollusca</taxon>
        <taxon>Gastropoda</taxon>
        <taxon>Heterobranchia</taxon>
        <taxon>Euthyneura</taxon>
        <taxon>Panpulmonata</taxon>
        <taxon>Sacoglossa</taxon>
        <taxon>Placobranchoidea</taxon>
        <taxon>Plakobranchidae</taxon>
        <taxon>Plakobranchus</taxon>
    </lineage>
</organism>
<evidence type="ECO:0000313" key="1">
    <source>
        <dbReference type="EMBL" id="GFO40928.1"/>
    </source>
</evidence>
<name>A0AAV4DA48_9GAST</name>
<comment type="caution">
    <text evidence="1">The sequence shown here is derived from an EMBL/GenBank/DDBJ whole genome shotgun (WGS) entry which is preliminary data.</text>
</comment>
<accession>A0AAV4DA48</accession>
<reference evidence="1 2" key="1">
    <citation type="journal article" date="2021" name="Elife">
        <title>Chloroplast acquisition without the gene transfer in kleptoplastic sea slugs, Plakobranchus ocellatus.</title>
        <authorList>
            <person name="Maeda T."/>
            <person name="Takahashi S."/>
            <person name="Yoshida T."/>
            <person name="Shimamura S."/>
            <person name="Takaki Y."/>
            <person name="Nagai Y."/>
            <person name="Toyoda A."/>
            <person name="Suzuki Y."/>
            <person name="Arimoto A."/>
            <person name="Ishii H."/>
            <person name="Satoh N."/>
            <person name="Nishiyama T."/>
            <person name="Hasebe M."/>
            <person name="Maruyama T."/>
            <person name="Minagawa J."/>
            <person name="Obokata J."/>
            <person name="Shigenobu S."/>
        </authorList>
    </citation>
    <scope>NUCLEOTIDE SEQUENCE [LARGE SCALE GENOMIC DNA]</scope>
</reference>
<proteinExistence type="predicted"/>
<sequence>MSKELDPIESLKFKHVVTGLLLTYVERAKTKQNKKAATKSINDRFTNSTSPKCSQSLATSTSREGYFDAEKKGPLMTDLQISRPLNAHSPWQPAHPEKAILLLPGLLMTDLQIPRPLIYSPWQTALFCSVCPATGKPWYQLAYQQF</sequence>
<gene>
    <name evidence="1" type="ORF">PoB_006743300</name>
</gene>
<dbReference type="Proteomes" id="UP000735302">
    <property type="component" value="Unassembled WGS sequence"/>
</dbReference>
<dbReference type="AlphaFoldDB" id="A0AAV4DA48"/>
<evidence type="ECO:0000313" key="2">
    <source>
        <dbReference type="Proteomes" id="UP000735302"/>
    </source>
</evidence>